<dbReference type="SUPFAM" id="SSF64288">
    <property type="entry name" value="Chorismate lyase-like"/>
    <property type="match status" value="1"/>
</dbReference>
<dbReference type="PANTHER" id="PTHR44846:SF17">
    <property type="entry name" value="GNTR-FAMILY TRANSCRIPTIONAL REGULATOR"/>
    <property type="match status" value="1"/>
</dbReference>
<dbReference type="EMBL" id="JBHEZY010000001">
    <property type="protein sequence ID" value="MFC1429616.1"/>
    <property type="molecule type" value="Genomic_DNA"/>
</dbReference>
<dbReference type="PROSITE" id="PS50949">
    <property type="entry name" value="HTH_GNTR"/>
    <property type="match status" value="1"/>
</dbReference>
<keyword evidence="3" id="KW-0804">Transcription</keyword>
<dbReference type="Pfam" id="PF07702">
    <property type="entry name" value="UTRA"/>
    <property type="match status" value="1"/>
</dbReference>
<dbReference type="Gene3D" id="1.10.10.10">
    <property type="entry name" value="Winged helix-like DNA-binding domain superfamily/Winged helix DNA-binding domain"/>
    <property type="match status" value="1"/>
</dbReference>
<reference evidence="5 6" key="1">
    <citation type="submission" date="2024-09" db="EMBL/GenBank/DDBJ databases">
        <authorList>
            <person name="Lee S.D."/>
        </authorList>
    </citation>
    <scope>NUCLEOTIDE SEQUENCE [LARGE SCALE GENOMIC DNA]</scope>
    <source>
        <strain evidence="5 6">N1-3</strain>
    </source>
</reference>
<dbReference type="InterPro" id="IPR036390">
    <property type="entry name" value="WH_DNA-bd_sf"/>
</dbReference>
<accession>A0ABV6WUH2</accession>
<dbReference type="CDD" id="cd07377">
    <property type="entry name" value="WHTH_GntR"/>
    <property type="match status" value="1"/>
</dbReference>
<dbReference type="InterPro" id="IPR050679">
    <property type="entry name" value="Bact_HTH_transcr_reg"/>
</dbReference>
<dbReference type="PANTHER" id="PTHR44846">
    <property type="entry name" value="MANNOSYL-D-GLYCERATE TRANSPORT/METABOLISM SYSTEM REPRESSOR MNGR-RELATED"/>
    <property type="match status" value="1"/>
</dbReference>
<evidence type="ECO:0000256" key="1">
    <source>
        <dbReference type="ARBA" id="ARBA00023015"/>
    </source>
</evidence>
<dbReference type="SMART" id="SM00345">
    <property type="entry name" value="HTH_GNTR"/>
    <property type="match status" value="1"/>
</dbReference>
<evidence type="ECO:0000313" key="5">
    <source>
        <dbReference type="EMBL" id="MFC1429616.1"/>
    </source>
</evidence>
<dbReference type="InterPro" id="IPR000524">
    <property type="entry name" value="Tscrpt_reg_HTH_GntR"/>
</dbReference>
<dbReference type="InterPro" id="IPR028978">
    <property type="entry name" value="Chorismate_lyase_/UTRA_dom_sf"/>
</dbReference>
<evidence type="ECO:0000256" key="3">
    <source>
        <dbReference type="ARBA" id="ARBA00023163"/>
    </source>
</evidence>
<evidence type="ECO:0000259" key="4">
    <source>
        <dbReference type="PROSITE" id="PS50949"/>
    </source>
</evidence>
<organism evidence="5 6">
    <name type="scientific">Streptacidiphilus alkalitolerans</name>
    <dbReference type="NCBI Taxonomy" id="3342712"/>
    <lineage>
        <taxon>Bacteria</taxon>
        <taxon>Bacillati</taxon>
        <taxon>Actinomycetota</taxon>
        <taxon>Actinomycetes</taxon>
        <taxon>Kitasatosporales</taxon>
        <taxon>Streptomycetaceae</taxon>
        <taxon>Streptacidiphilus</taxon>
    </lineage>
</organism>
<dbReference type="Proteomes" id="UP001592530">
    <property type="component" value="Unassembled WGS sequence"/>
</dbReference>
<gene>
    <name evidence="5" type="ORF">ACEZDB_02970</name>
</gene>
<dbReference type="InterPro" id="IPR036388">
    <property type="entry name" value="WH-like_DNA-bd_sf"/>
</dbReference>
<sequence>MTQDQRPEYLRIAAELREAITNGTYAPGDQLPTLPALAQQYGVSDTTVRNAVAVLRNDGLVESRTRAGTRVRERPAIHRMPADRYKTTPQPSTAFTVDQGAEWSEYHLGKRFEKVKATEELAVLFEVEPGEQLLARHFVFFDKGVASQMSTSYVRWSDVKNSPIVDPINEPWPGGTRAQLATVGVAVARVEESFSAAMPTEAEAKTLAIGPGIPVLRWTRRMLTAEGRVVEVAHPIVRRGDTTVVDFAVDLDA</sequence>
<dbReference type="Gene3D" id="3.40.1410.10">
    <property type="entry name" value="Chorismate lyase-like"/>
    <property type="match status" value="1"/>
</dbReference>
<dbReference type="RefSeq" id="WP_380548339.1">
    <property type="nucleotide sequence ID" value="NZ_JBHEZY010000001.1"/>
</dbReference>
<protein>
    <submittedName>
        <fullName evidence="5">GntR family transcriptional regulator</fullName>
    </submittedName>
</protein>
<dbReference type="InterPro" id="IPR011663">
    <property type="entry name" value="UTRA"/>
</dbReference>
<proteinExistence type="predicted"/>
<comment type="caution">
    <text evidence="5">The sequence shown here is derived from an EMBL/GenBank/DDBJ whole genome shotgun (WGS) entry which is preliminary data.</text>
</comment>
<name>A0ABV6WUH2_9ACTN</name>
<dbReference type="Pfam" id="PF00392">
    <property type="entry name" value="GntR"/>
    <property type="match status" value="1"/>
</dbReference>
<evidence type="ECO:0000256" key="2">
    <source>
        <dbReference type="ARBA" id="ARBA00023125"/>
    </source>
</evidence>
<keyword evidence="2" id="KW-0238">DNA-binding</keyword>
<feature type="domain" description="HTH gntR-type" evidence="4">
    <location>
        <begin position="6"/>
        <end position="74"/>
    </location>
</feature>
<keyword evidence="1" id="KW-0805">Transcription regulation</keyword>
<dbReference type="SUPFAM" id="SSF46785">
    <property type="entry name" value="Winged helix' DNA-binding domain"/>
    <property type="match status" value="1"/>
</dbReference>
<evidence type="ECO:0000313" key="6">
    <source>
        <dbReference type="Proteomes" id="UP001592530"/>
    </source>
</evidence>
<dbReference type="SMART" id="SM00866">
    <property type="entry name" value="UTRA"/>
    <property type="match status" value="1"/>
</dbReference>